<dbReference type="PROSITE" id="PS00518">
    <property type="entry name" value="ZF_RING_1"/>
    <property type="match status" value="1"/>
</dbReference>
<evidence type="ECO:0000256" key="2">
    <source>
        <dbReference type="ARBA" id="ARBA00022771"/>
    </source>
</evidence>
<sequence length="496" mass="57220">MLRDEANSGEFSTKRVEKLLTLLDGNHTQGLFAKIVRKRLHSLLKDNEVNMPILKSWVLNEASNDSALQEGGTFLHTLWRKIQAVVTPLLAYLVSVIDRDCNMDLLLEDEEQIVNLWLEIFGNKEMLSLPYVRVEKKVLMVQSHVTGGHTMFCRLPFSWWIKEFLDGLMMQTSRHQTHSVRHFYDLFLETPLGTYISEKANEKMKRELCKRYLQDFVSMTMKVASDEELKLLCQAMTSCADEVRKRKQDDELSLPLIHVAYHLYQNRLQNLSRMISLHPEVISPLQKNPVISGYPAMVLDVYAAKACVESLEPSNLENDTVCQRWLRKVKKVQASLELICSQSSSKKYGEHCRKVLHDFSNGWKRIHILSFFVEHMLLGFQKEDRQLRTHVLNTIKTLSNVLQENSDVKSTKGFEAVVKVLKSCKQEATNQLFRFGLECGVCMREPQETVGLPCNHIYCLTCIKNSLDAGRTSCPKCRQQLPDDFQPHVSEDIRIE</sequence>
<dbReference type="Proteomes" id="UP000695023">
    <property type="component" value="Unplaced"/>
</dbReference>
<evidence type="ECO:0000256" key="3">
    <source>
        <dbReference type="ARBA" id="ARBA00022833"/>
    </source>
</evidence>
<dbReference type="InterPro" id="IPR001841">
    <property type="entry name" value="Znf_RING"/>
</dbReference>
<keyword evidence="2 4" id="KW-0863">Zinc-finger</keyword>
<dbReference type="InterPro" id="IPR017907">
    <property type="entry name" value="Znf_RING_CS"/>
</dbReference>
<keyword evidence="1" id="KW-0479">Metal-binding</keyword>
<dbReference type="PANTHER" id="PTHR22605:SF16">
    <property type="entry name" value="E3 UBIQUITIN-PROTEIN LIGASE RNF213"/>
    <property type="match status" value="1"/>
</dbReference>
<dbReference type="GeneID" id="102210122"/>
<dbReference type="Gene3D" id="3.30.40.10">
    <property type="entry name" value="Zinc/RING finger domain, C3HC4 (zinc finger)"/>
    <property type="match status" value="1"/>
</dbReference>
<proteinExistence type="predicted"/>
<evidence type="ECO:0000313" key="6">
    <source>
        <dbReference type="Proteomes" id="UP000695023"/>
    </source>
</evidence>
<gene>
    <name evidence="7" type="primary">LOC102210122</name>
</gene>
<dbReference type="RefSeq" id="XP_005730426.1">
    <property type="nucleotide sequence ID" value="XM_005730369.1"/>
</dbReference>
<dbReference type="GO" id="GO:0006511">
    <property type="term" value="P:ubiquitin-dependent protein catabolic process"/>
    <property type="evidence" value="ECO:0007669"/>
    <property type="project" value="TreeGrafter"/>
</dbReference>
<dbReference type="InterPro" id="IPR031248">
    <property type="entry name" value="RNF213"/>
</dbReference>
<dbReference type="GO" id="GO:0004842">
    <property type="term" value="F:ubiquitin-protein transferase activity"/>
    <property type="evidence" value="ECO:0007669"/>
    <property type="project" value="InterPro"/>
</dbReference>
<dbReference type="GO" id="GO:2000051">
    <property type="term" value="P:negative regulation of non-canonical Wnt signaling pathway"/>
    <property type="evidence" value="ECO:0007669"/>
    <property type="project" value="TreeGrafter"/>
</dbReference>
<dbReference type="PANTHER" id="PTHR22605">
    <property type="entry name" value="RZ-TYPE DOMAIN-CONTAINING PROTEIN"/>
    <property type="match status" value="1"/>
</dbReference>
<keyword evidence="3" id="KW-0862">Zinc</keyword>
<dbReference type="InterPro" id="IPR013083">
    <property type="entry name" value="Znf_RING/FYVE/PHD"/>
</dbReference>
<dbReference type="AlphaFoldDB" id="A0A9Y3QX09"/>
<dbReference type="SUPFAM" id="SSF57850">
    <property type="entry name" value="RING/U-box"/>
    <property type="match status" value="1"/>
</dbReference>
<dbReference type="GO" id="GO:0005829">
    <property type="term" value="C:cytosol"/>
    <property type="evidence" value="ECO:0007669"/>
    <property type="project" value="TreeGrafter"/>
</dbReference>
<dbReference type="PROSITE" id="PS50089">
    <property type="entry name" value="ZF_RING_2"/>
    <property type="match status" value="1"/>
</dbReference>
<dbReference type="GO" id="GO:0008270">
    <property type="term" value="F:zinc ion binding"/>
    <property type="evidence" value="ECO:0007669"/>
    <property type="project" value="UniProtKB-KW"/>
</dbReference>
<reference evidence="7" key="1">
    <citation type="submission" date="2025-08" db="UniProtKB">
        <authorList>
            <consortium name="RefSeq"/>
        </authorList>
    </citation>
    <scope>IDENTIFICATION</scope>
</reference>
<evidence type="ECO:0000256" key="1">
    <source>
        <dbReference type="ARBA" id="ARBA00022723"/>
    </source>
</evidence>
<protein>
    <submittedName>
        <fullName evidence="7">E3 ubiquitin-protein ligase RNF213-like</fullName>
    </submittedName>
</protein>
<accession>A0A9Y3QX09</accession>
<dbReference type="GO" id="GO:0005730">
    <property type="term" value="C:nucleolus"/>
    <property type="evidence" value="ECO:0007669"/>
    <property type="project" value="TreeGrafter"/>
</dbReference>
<name>A0A9Y3QX09_9CICH</name>
<dbReference type="GO" id="GO:0002040">
    <property type="term" value="P:sprouting angiogenesis"/>
    <property type="evidence" value="ECO:0007669"/>
    <property type="project" value="TreeGrafter"/>
</dbReference>
<dbReference type="GO" id="GO:0016887">
    <property type="term" value="F:ATP hydrolysis activity"/>
    <property type="evidence" value="ECO:0007669"/>
    <property type="project" value="InterPro"/>
</dbReference>
<evidence type="ECO:0000313" key="7">
    <source>
        <dbReference type="RefSeq" id="XP_005730426.1"/>
    </source>
</evidence>
<dbReference type="GO" id="GO:0016020">
    <property type="term" value="C:membrane"/>
    <property type="evidence" value="ECO:0007669"/>
    <property type="project" value="TreeGrafter"/>
</dbReference>
<keyword evidence="6" id="KW-1185">Reference proteome</keyword>
<feature type="domain" description="RING-type" evidence="5">
    <location>
        <begin position="439"/>
        <end position="478"/>
    </location>
</feature>
<evidence type="ECO:0000259" key="5">
    <source>
        <dbReference type="PROSITE" id="PS50089"/>
    </source>
</evidence>
<dbReference type="SMART" id="SM00184">
    <property type="entry name" value="RING"/>
    <property type="match status" value="1"/>
</dbReference>
<dbReference type="Pfam" id="PF13920">
    <property type="entry name" value="zf-C3HC4_3"/>
    <property type="match status" value="1"/>
</dbReference>
<evidence type="ECO:0000256" key="4">
    <source>
        <dbReference type="PROSITE-ProRule" id="PRU00175"/>
    </source>
</evidence>
<organism evidence="6 7">
    <name type="scientific">Pundamilia nyererei</name>
    <dbReference type="NCBI Taxonomy" id="303518"/>
    <lineage>
        <taxon>Eukaryota</taxon>
        <taxon>Metazoa</taxon>
        <taxon>Chordata</taxon>
        <taxon>Craniata</taxon>
        <taxon>Vertebrata</taxon>
        <taxon>Euteleostomi</taxon>
        <taxon>Actinopterygii</taxon>
        <taxon>Neopterygii</taxon>
        <taxon>Teleostei</taxon>
        <taxon>Neoteleostei</taxon>
        <taxon>Acanthomorphata</taxon>
        <taxon>Ovalentaria</taxon>
        <taxon>Cichlomorphae</taxon>
        <taxon>Cichliformes</taxon>
        <taxon>Cichlidae</taxon>
        <taxon>African cichlids</taxon>
        <taxon>Pseudocrenilabrinae</taxon>
        <taxon>Haplochromini</taxon>
        <taxon>Pundamilia</taxon>
    </lineage>
</organism>